<evidence type="ECO:0000313" key="8">
    <source>
        <dbReference type="EMBL" id="QPM89534.1"/>
    </source>
</evidence>
<protein>
    <submittedName>
        <fullName evidence="8">Uncharacterized protein</fullName>
    </submittedName>
</protein>
<dbReference type="Pfam" id="PF03349">
    <property type="entry name" value="Toluene_X"/>
    <property type="match status" value="1"/>
</dbReference>
<organism evidence="8 9">
    <name type="scientific">Pseudooceanicola algae</name>
    <dbReference type="NCBI Taxonomy" id="1537215"/>
    <lineage>
        <taxon>Bacteria</taxon>
        <taxon>Pseudomonadati</taxon>
        <taxon>Pseudomonadota</taxon>
        <taxon>Alphaproteobacteria</taxon>
        <taxon>Rhodobacterales</taxon>
        <taxon>Paracoccaceae</taxon>
        <taxon>Pseudooceanicola</taxon>
    </lineage>
</organism>
<dbReference type="GO" id="GO:0015483">
    <property type="term" value="F:long-chain fatty acid transporting porin activity"/>
    <property type="evidence" value="ECO:0007669"/>
    <property type="project" value="TreeGrafter"/>
</dbReference>
<dbReference type="PANTHER" id="PTHR35093:SF8">
    <property type="entry name" value="OUTER MEMBRANE PROTEIN NMB0088-RELATED"/>
    <property type="match status" value="1"/>
</dbReference>
<dbReference type="AlphaFoldDB" id="A0A418SDV3"/>
<dbReference type="SUPFAM" id="SSF56935">
    <property type="entry name" value="Porins"/>
    <property type="match status" value="1"/>
</dbReference>
<keyword evidence="9" id="KW-1185">Reference proteome</keyword>
<dbReference type="Gene3D" id="2.40.160.60">
    <property type="entry name" value="Outer membrane protein transport protein (OMPP1/FadL/TodX)"/>
    <property type="match status" value="1"/>
</dbReference>
<keyword evidence="3" id="KW-1134">Transmembrane beta strand</keyword>
<evidence type="ECO:0000256" key="4">
    <source>
        <dbReference type="ARBA" id="ARBA00022692"/>
    </source>
</evidence>
<keyword evidence="7" id="KW-0998">Cell outer membrane</keyword>
<evidence type="ECO:0000256" key="5">
    <source>
        <dbReference type="ARBA" id="ARBA00022729"/>
    </source>
</evidence>
<keyword evidence="5" id="KW-0732">Signal</keyword>
<comment type="similarity">
    <text evidence="2">Belongs to the OmpP1/FadL family.</text>
</comment>
<name>A0A418SDV3_9RHOB</name>
<dbReference type="PANTHER" id="PTHR35093">
    <property type="entry name" value="OUTER MEMBRANE PROTEIN NMB0088-RELATED"/>
    <property type="match status" value="1"/>
</dbReference>
<dbReference type="KEGG" id="palw:PSAL_007550"/>
<evidence type="ECO:0000256" key="1">
    <source>
        <dbReference type="ARBA" id="ARBA00004571"/>
    </source>
</evidence>
<dbReference type="OrthoDB" id="6679728at2"/>
<proteinExistence type="inferred from homology"/>
<keyword evidence="4" id="KW-0812">Transmembrane</keyword>
<dbReference type="GO" id="GO:0009279">
    <property type="term" value="C:cell outer membrane"/>
    <property type="evidence" value="ECO:0007669"/>
    <property type="project" value="UniProtKB-SubCell"/>
</dbReference>
<accession>A0A418SDV3</accession>
<evidence type="ECO:0000256" key="3">
    <source>
        <dbReference type="ARBA" id="ARBA00022452"/>
    </source>
</evidence>
<dbReference type="Proteomes" id="UP000283786">
    <property type="component" value="Chromosome"/>
</dbReference>
<sequence>MNHVAAFAAAGIGVGIVAGLGATPAQAGGIERTTQSAMPLFEEGNKFTLSYGYAWPQVSGTTYAVGPFGAAGTGNVANNFALPGFSLKMDLDDRFALALIYDRPFGADVFYDLSNPVLGGTSAVSDTSALTALGKYKVTDNVSLFGGLRIQQSNGDITLQGAAYSTLSGYSVSLQDDTAYGYVLGAAYEIPDIAFRLALTYNSAIEHDFDTVENINPTVTTTTQTKTPSSWNLEFQTGIAEDTLLMASVRYVEHSEFVVKPASFYGLTGRSLVNLEDTTTYRIGVGRRFSDRIAGSAMLVYEPEGDPMVSPLAPKTGMTGIQLGMSYLVSDQVEISGGISYLMLGDATPQTGGSARADFADNSITAVGLKVTYSF</sequence>
<dbReference type="EMBL" id="CP060436">
    <property type="protein sequence ID" value="QPM89534.1"/>
    <property type="molecule type" value="Genomic_DNA"/>
</dbReference>
<dbReference type="RefSeq" id="WP_119839956.1">
    <property type="nucleotide sequence ID" value="NZ_CP060436.1"/>
</dbReference>
<reference evidence="8 9" key="1">
    <citation type="submission" date="2020-08" db="EMBL/GenBank/DDBJ databases">
        <title>Genome sequence of Rhodobacteraceae bacterium Lw-13e.</title>
        <authorList>
            <person name="Poehlein A."/>
            <person name="Wolter L."/>
            <person name="Daniel R."/>
            <person name="Brinkhoff T."/>
        </authorList>
    </citation>
    <scope>NUCLEOTIDE SEQUENCE [LARGE SCALE GENOMIC DNA]</scope>
    <source>
        <strain evidence="8 9">Lw-13e</strain>
    </source>
</reference>
<evidence type="ECO:0000256" key="7">
    <source>
        <dbReference type="ARBA" id="ARBA00023237"/>
    </source>
</evidence>
<dbReference type="InterPro" id="IPR005017">
    <property type="entry name" value="OMPP1/FadL/TodX"/>
</dbReference>
<evidence type="ECO:0000313" key="9">
    <source>
        <dbReference type="Proteomes" id="UP000283786"/>
    </source>
</evidence>
<evidence type="ECO:0000256" key="2">
    <source>
        <dbReference type="ARBA" id="ARBA00008163"/>
    </source>
</evidence>
<comment type="subcellular location">
    <subcellularLocation>
        <location evidence="1">Cell outer membrane</location>
        <topology evidence="1">Multi-pass membrane protein</topology>
    </subcellularLocation>
</comment>
<gene>
    <name evidence="8" type="ORF">PSAL_007550</name>
</gene>
<keyword evidence="6" id="KW-0472">Membrane</keyword>
<evidence type="ECO:0000256" key="6">
    <source>
        <dbReference type="ARBA" id="ARBA00023136"/>
    </source>
</evidence>